<comment type="caution">
    <text evidence="1">The sequence shown here is derived from an EMBL/GenBank/DDBJ whole genome shotgun (WGS) entry which is preliminary data.</text>
</comment>
<dbReference type="AlphaFoldDB" id="A0A177FZ85"/>
<organism evidence="1 2">
    <name type="scientific">Acetobacter malorum</name>
    <dbReference type="NCBI Taxonomy" id="178901"/>
    <lineage>
        <taxon>Bacteria</taxon>
        <taxon>Pseudomonadati</taxon>
        <taxon>Pseudomonadota</taxon>
        <taxon>Alphaproteobacteria</taxon>
        <taxon>Acetobacterales</taxon>
        <taxon>Acetobacteraceae</taxon>
        <taxon>Acetobacter</taxon>
    </lineage>
</organism>
<dbReference type="PATRIC" id="fig|178901.16.peg.4379"/>
<keyword evidence="1" id="KW-0560">Oxidoreductase</keyword>
<evidence type="ECO:0000313" key="2">
    <source>
        <dbReference type="Proteomes" id="UP000077349"/>
    </source>
</evidence>
<dbReference type="Proteomes" id="UP000077349">
    <property type="component" value="Unassembled WGS sequence"/>
</dbReference>
<name>A0A177FZ85_9PROT</name>
<dbReference type="GO" id="GO:0016491">
    <property type="term" value="F:oxidoreductase activity"/>
    <property type="evidence" value="ECO:0007669"/>
    <property type="project" value="UniProtKB-KW"/>
</dbReference>
<proteinExistence type="predicted"/>
<accession>A0A177FZ85</accession>
<evidence type="ECO:0000313" key="1">
    <source>
        <dbReference type="EMBL" id="OAG73460.1"/>
    </source>
</evidence>
<reference evidence="1 2" key="1">
    <citation type="submission" date="2016-03" db="EMBL/GenBank/DDBJ databases">
        <title>Draft genome sequence of Acetobacter malorum CECT 7742, a strain isolated from strawberry vinegar.</title>
        <authorList>
            <person name="Sainz F."/>
            <person name="Mas A."/>
            <person name="Torija M.J."/>
        </authorList>
    </citation>
    <scope>NUCLEOTIDE SEQUENCE [LARGE SCALE GENOMIC DNA]</scope>
    <source>
        <strain evidence="1 2">CECT 7742</strain>
    </source>
</reference>
<dbReference type="EMBL" id="LVHD01000260">
    <property type="protein sequence ID" value="OAG73460.1"/>
    <property type="molecule type" value="Genomic_DNA"/>
</dbReference>
<keyword evidence="1" id="KW-0830">Ubiquinone</keyword>
<protein>
    <submittedName>
        <fullName evidence="1">NADH-ubiquinone oxidoreductase chain M</fullName>
        <ecNumber evidence="1">1.6.5.3</ecNumber>
    </submittedName>
</protein>
<gene>
    <name evidence="1" type="ORF">Amal_04009</name>
</gene>
<sequence>MGAVYMLSLYRRVLFGGLQGTVHLLRDLSVGEIAVLAPLALVTLWMGIHPGSFTRLFDPVVTQAMHHGPLATTASLPDARVHLAAR</sequence>
<dbReference type="EC" id="1.6.5.3" evidence="1"/>